<dbReference type="Ensembl" id="ENSMODT00000017578.3">
    <property type="protein sequence ID" value="ENSMODP00000017259.2"/>
    <property type="gene ID" value="ENSMODG00000013808.3"/>
</dbReference>
<dbReference type="GO" id="GO:0071222">
    <property type="term" value="P:cellular response to lipopolysaccharide"/>
    <property type="evidence" value="ECO:0000318"/>
    <property type="project" value="GO_Central"/>
</dbReference>
<dbReference type="GO" id="GO:0006954">
    <property type="term" value="P:inflammatory response"/>
    <property type="evidence" value="ECO:0000318"/>
    <property type="project" value="GO_Central"/>
</dbReference>
<dbReference type="eggNOG" id="ENOG502STX9">
    <property type="taxonomic scope" value="Eukaryota"/>
</dbReference>
<organism evidence="5 6">
    <name type="scientific">Monodelphis domestica</name>
    <name type="common">Gray short-tailed opossum</name>
    <dbReference type="NCBI Taxonomy" id="13616"/>
    <lineage>
        <taxon>Eukaryota</taxon>
        <taxon>Metazoa</taxon>
        <taxon>Chordata</taxon>
        <taxon>Craniata</taxon>
        <taxon>Vertebrata</taxon>
        <taxon>Euteleostomi</taxon>
        <taxon>Mammalia</taxon>
        <taxon>Metatheria</taxon>
        <taxon>Didelphimorphia</taxon>
        <taxon>Didelphidae</taxon>
        <taxon>Monodelphis</taxon>
    </lineage>
</organism>
<dbReference type="STRING" id="13616.ENSMODP00000017259"/>
<dbReference type="HOGENOM" id="CLU_095373_1_0_1"/>
<dbReference type="GO" id="GO:0005125">
    <property type="term" value="F:cytokine activity"/>
    <property type="evidence" value="ECO:0000318"/>
    <property type="project" value="GO_Central"/>
</dbReference>
<dbReference type="InterPro" id="IPR008996">
    <property type="entry name" value="IL1/FGF"/>
</dbReference>
<reference evidence="5 6" key="1">
    <citation type="journal article" date="2007" name="Nature">
        <title>Genome of the marsupial Monodelphis domestica reveals innovation in non-coding sequences.</title>
        <authorList>
            <person name="Mikkelsen T.S."/>
            <person name="Wakefield M.J."/>
            <person name="Aken B."/>
            <person name="Amemiya C.T."/>
            <person name="Chang J.L."/>
            <person name="Duke S."/>
            <person name="Garber M."/>
            <person name="Gentles A.J."/>
            <person name="Goodstadt L."/>
            <person name="Heger A."/>
            <person name="Jurka J."/>
            <person name="Kamal M."/>
            <person name="Mauceli E."/>
            <person name="Searle S.M."/>
            <person name="Sharpe T."/>
            <person name="Baker M.L."/>
            <person name="Batzer M.A."/>
            <person name="Benos P.V."/>
            <person name="Belov K."/>
            <person name="Clamp M."/>
            <person name="Cook A."/>
            <person name="Cuff J."/>
            <person name="Das R."/>
            <person name="Davidow L."/>
            <person name="Deakin J.E."/>
            <person name="Fazzari M.J."/>
            <person name="Glass J.L."/>
            <person name="Grabherr M."/>
            <person name="Greally J.M."/>
            <person name="Gu W."/>
            <person name="Hore T.A."/>
            <person name="Huttley G.A."/>
            <person name="Kleber M."/>
            <person name="Jirtle R.L."/>
            <person name="Koina E."/>
            <person name="Lee J.T."/>
            <person name="Mahony S."/>
            <person name="Marra M.A."/>
            <person name="Miller R.D."/>
            <person name="Nicholls R.D."/>
            <person name="Oda M."/>
            <person name="Papenfuss A.T."/>
            <person name="Parra Z.E."/>
            <person name="Pollock D.D."/>
            <person name="Ray D.A."/>
            <person name="Schein J.E."/>
            <person name="Speed T.P."/>
            <person name="Thompson K."/>
            <person name="VandeBerg J.L."/>
            <person name="Wade C.M."/>
            <person name="Walker J.A."/>
            <person name="Waters P.D."/>
            <person name="Webber C."/>
            <person name="Weidman J.R."/>
            <person name="Xie X."/>
            <person name="Zody M.C."/>
            <person name="Baldwin J."/>
            <person name="Abdouelleil A."/>
            <person name="Abdulkadir J."/>
            <person name="Abebe A."/>
            <person name="Abera B."/>
            <person name="Abreu J."/>
            <person name="Acer S.C."/>
            <person name="Aftuck L."/>
            <person name="Alexander A."/>
            <person name="An P."/>
            <person name="Anderson E."/>
            <person name="Anderson S."/>
            <person name="Arachi H."/>
            <person name="Azer M."/>
            <person name="Bachantsang P."/>
            <person name="Barry A."/>
            <person name="Bayul T."/>
            <person name="Berlin A."/>
            <person name="Bessette D."/>
            <person name="Bloom T."/>
            <person name="Bloom T."/>
            <person name="Boguslavskiy L."/>
            <person name="Bonnet C."/>
            <person name="Boukhgalter B."/>
            <person name="Bourzgui I."/>
            <person name="Brown A."/>
            <person name="Cahill P."/>
            <person name="Channer S."/>
            <person name="Cheshatsang Y."/>
            <person name="Chuda L."/>
            <person name="Citroen M."/>
            <person name="Collymore A."/>
            <person name="Cooke P."/>
            <person name="Costello M."/>
            <person name="D'Aco K."/>
            <person name="Daza R."/>
            <person name="De Haan G."/>
            <person name="DeGray S."/>
            <person name="DeMaso C."/>
            <person name="Dhargay N."/>
            <person name="Dooley K."/>
            <person name="Dooley E."/>
            <person name="Doricent M."/>
            <person name="Dorje P."/>
            <person name="Dorjee K."/>
            <person name="Dupes A."/>
            <person name="Elong R."/>
            <person name="Falk J."/>
            <person name="Farina A."/>
            <person name="Faro S."/>
            <person name="Ferguson D."/>
            <person name="Fisher S."/>
            <person name="Foley C.D."/>
            <person name="Franke A."/>
            <person name="Friedrich D."/>
            <person name="Gadbois L."/>
            <person name="Gearin G."/>
            <person name="Gearin C.R."/>
            <person name="Giannoukos G."/>
            <person name="Goode T."/>
            <person name="Graham J."/>
            <person name="Grandbois E."/>
            <person name="Grewal S."/>
            <person name="Gyaltsen K."/>
            <person name="Hafez N."/>
            <person name="Hagos B."/>
            <person name="Hall J."/>
            <person name="Henson C."/>
            <person name="Hollinger A."/>
            <person name="Honan T."/>
            <person name="Huard M.D."/>
            <person name="Hughes L."/>
            <person name="Hurhula B."/>
            <person name="Husby M.E."/>
            <person name="Kamat A."/>
            <person name="Kanga B."/>
            <person name="Kashin S."/>
            <person name="Khazanovich D."/>
            <person name="Kisner P."/>
            <person name="Lance K."/>
            <person name="Lara M."/>
            <person name="Lee W."/>
            <person name="Lennon N."/>
            <person name="Letendre F."/>
            <person name="LeVine R."/>
            <person name="Lipovsky A."/>
            <person name="Liu X."/>
            <person name="Liu J."/>
            <person name="Liu S."/>
            <person name="Lokyitsang T."/>
            <person name="Lokyitsang Y."/>
            <person name="Lubonja R."/>
            <person name="Lui A."/>
            <person name="MacDonald P."/>
            <person name="Magnisalis V."/>
            <person name="Maru K."/>
            <person name="Matthews C."/>
            <person name="McCusker W."/>
            <person name="McDonough S."/>
            <person name="Mehta T."/>
            <person name="Meldrim J."/>
            <person name="Meneus L."/>
            <person name="Mihai O."/>
            <person name="Mihalev A."/>
            <person name="Mihova T."/>
            <person name="Mittelman R."/>
            <person name="Mlenga V."/>
            <person name="Montmayeur A."/>
            <person name="Mulrain L."/>
            <person name="Navidi A."/>
            <person name="Naylor J."/>
            <person name="Negash T."/>
            <person name="Nguyen T."/>
            <person name="Nguyen N."/>
            <person name="Nicol R."/>
            <person name="Norbu C."/>
            <person name="Norbu N."/>
            <person name="Novod N."/>
            <person name="O'Neill B."/>
            <person name="Osman S."/>
            <person name="Markiewicz E."/>
            <person name="Oyono O.L."/>
            <person name="Patti C."/>
            <person name="Phunkhang P."/>
            <person name="Pierre F."/>
            <person name="Priest M."/>
            <person name="Raghuraman S."/>
            <person name="Rege F."/>
            <person name="Reyes R."/>
            <person name="Rise C."/>
            <person name="Rogov P."/>
            <person name="Ross K."/>
            <person name="Ryan E."/>
            <person name="Settipalli S."/>
            <person name="Shea T."/>
            <person name="Sherpa N."/>
            <person name="Shi L."/>
            <person name="Shih D."/>
            <person name="Sparrow T."/>
            <person name="Spaulding J."/>
            <person name="Stalker J."/>
            <person name="Stange-Thomann N."/>
            <person name="Stavropoulos S."/>
            <person name="Stone C."/>
            <person name="Strader C."/>
            <person name="Tesfaye S."/>
            <person name="Thomson T."/>
            <person name="Thoulutsang Y."/>
            <person name="Thoulutsang D."/>
            <person name="Topham K."/>
            <person name="Topping I."/>
            <person name="Tsamla T."/>
            <person name="Vassiliev H."/>
            <person name="Vo A."/>
            <person name="Wangchuk T."/>
            <person name="Wangdi T."/>
            <person name="Weiand M."/>
            <person name="Wilkinson J."/>
            <person name="Wilson A."/>
            <person name="Yadav S."/>
            <person name="Young G."/>
            <person name="Yu Q."/>
            <person name="Zembek L."/>
            <person name="Zhong D."/>
            <person name="Zimmer A."/>
            <person name="Zwirko Z."/>
            <person name="Jaffe D.B."/>
            <person name="Alvarez P."/>
            <person name="Brockman W."/>
            <person name="Butler J."/>
            <person name="Chin C."/>
            <person name="Gnerre S."/>
            <person name="MacCallum I."/>
            <person name="Graves J.A."/>
            <person name="Ponting C.P."/>
            <person name="Breen M."/>
            <person name="Samollow P.B."/>
            <person name="Lander E.S."/>
            <person name="Lindblad-Toh K."/>
        </authorList>
    </citation>
    <scope>NUCLEOTIDE SEQUENCE [LARGE SCALE GENOMIC DNA]</scope>
</reference>
<dbReference type="SMART" id="SM00125">
    <property type="entry name" value="IL1"/>
    <property type="match status" value="1"/>
</dbReference>
<dbReference type="CDD" id="cd23300">
    <property type="entry name" value="beta-trefoil_IL36"/>
    <property type="match status" value="1"/>
</dbReference>
<dbReference type="Gene3D" id="2.80.10.50">
    <property type="match status" value="1"/>
</dbReference>
<dbReference type="PRINTS" id="PR01360">
    <property type="entry name" value="INTRLEUKIN1X"/>
</dbReference>
<dbReference type="FunFam" id="2.80.10.50:FF:000013">
    <property type="entry name" value="Interleukin-1"/>
    <property type="match status" value="1"/>
</dbReference>
<protein>
    <recommendedName>
        <fullName evidence="4">Interleukin-1</fullName>
    </recommendedName>
</protein>
<dbReference type="InParanoid" id="F6SY64"/>
<dbReference type="Bgee" id="ENSMODG00000013808">
    <property type="expression patterns" value="Expressed in blood and 7 other cell types or tissues"/>
</dbReference>
<evidence type="ECO:0000256" key="4">
    <source>
        <dbReference type="RuleBase" id="RU003753"/>
    </source>
</evidence>
<comment type="similarity">
    <text evidence="2 4">Belongs to the IL-1 family.</text>
</comment>
<sequence length="152" mass="16748">VSGEQPRQRIVHDMEQQVWVLQGKILIGTPLNENVIPEKILTISCRDDAYVNKDKGNAIYMGVKSNGLALSCVDSGGQATLKLEKKNITDLYNLKKAEKPFVFYLKETGSTATFESAAYPDCFICSSLGGPITLTKGSGKEKNTHFHLEDTH</sequence>
<reference evidence="5" key="3">
    <citation type="submission" date="2025-09" db="UniProtKB">
        <authorList>
            <consortium name="Ensembl"/>
        </authorList>
    </citation>
    <scope>IDENTIFICATION</scope>
</reference>
<dbReference type="PANTHER" id="PTHR10078:SF27">
    <property type="entry name" value="INTERLEUKIN-36 GAMMA"/>
    <property type="match status" value="1"/>
</dbReference>
<reference evidence="5" key="2">
    <citation type="submission" date="2025-08" db="UniProtKB">
        <authorList>
            <consortium name="Ensembl"/>
        </authorList>
    </citation>
    <scope>IDENTIFICATION</scope>
</reference>
<keyword evidence="3 4" id="KW-0964">Secreted</keyword>
<dbReference type="SUPFAM" id="SSF50353">
    <property type="entry name" value="Cytokine"/>
    <property type="match status" value="1"/>
</dbReference>
<dbReference type="PRINTS" id="PR00264">
    <property type="entry name" value="INTERLEUKIN1"/>
</dbReference>
<comment type="subcellular location">
    <subcellularLocation>
        <location evidence="1 4">Secreted</location>
    </subcellularLocation>
</comment>
<dbReference type="AlphaFoldDB" id="F6SY64"/>
<evidence type="ECO:0000256" key="3">
    <source>
        <dbReference type="ARBA" id="ARBA00022525"/>
    </source>
</evidence>
<dbReference type="PANTHER" id="PTHR10078">
    <property type="entry name" value="INTERLEUKIN-1 FAMILY MEMBER"/>
    <property type="match status" value="1"/>
</dbReference>
<evidence type="ECO:0000313" key="5">
    <source>
        <dbReference type="Ensembl" id="ENSMODP00000017259.2"/>
    </source>
</evidence>
<dbReference type="GO" id="GO:0005615">
    <property type="term" value="C:extracellular space"/>
    <property type="evidence" value="ECO:0000318"/>
    <property type="project" value="GO_Central"/>
</dbReference>
<keyword evidence="6" id="KW-1185">Reference proteome</keyword>
<dbReference type="InterPro" id="IPR000975">
    <property type="entry name" value="IL-1_fam"/>
</dbReference>
<dbReference type="InterPro" id="IPR003297">
    <property type="entry name" value="IL-1RA/IL-36"/>
</dbReference>
<evidence type="ECO:0000256" key="2">
    <source>
        <dbReference type="ARBA" id="ARBA00010448"/>
    </source>
</evidence>
<evidence type="ECO:0000256" key="1">
    <source>
        <dbReference type="ARBA" id="ARBA00004613"/>
    </source>
</evidence>
<name>F6SY64_MONDO</name>
<dbReference type="Proteomes" id="UP000002280">
    <property type="component" value="Chromosome 1"/>
</dbReference>
<dbReference type="GO" id="GO:0006955">
    <property type="term" value="P:immune response"/>
    <property type="evidence" value="ECO:0000318"/>
    <property type="project" value="GO_Central"/>
</dbReference>
<dbReference type="Pfam" id="PF00340">
    <property type="entry name" value="IL1"/>
    <property type="match status" value="1"/>
</dbReference>
<dbReference type="GO" id="GO:0019221">
    <property type="term" value="P:cytokine-mediated signaling pathway"/>
    <property type="evidence" value="ECO:0000318"/>
    <property type="project" value="GO_Central"/>
</dbReference>
<dbReference type="GeneTree" id="ENSGT00950000182943"/>
<proteinExistence type="inferred from homology"/>
<evidence type="ECO:0000313" key="6">
    <source>
        <dbReference type="Proteomes" id="UP000002280"/>
    </source>
</evidence>
<dbReference type="OMA" id="NIMNLYW"/>
<accession>F6SY64</accession>
<dbReference type="GO" id="GO:0005149">
    <property type="term" value="F:interleukin-1 receptor binding"/>
    <property type="evidence" value="ECO:0007669"/>
    <property type="project" value="UniProtKB-UniRule"/>
</dbReference>